<reference evidence="1" key="1">
    <citation type="submission" date="2012-04" db="EMBL/GenBank/DDBJ databases">
        <authorList>
            <person name="Borisov I.G."/>
            <person name="Ivanikova N.V."/>
            <person name="Pinevich A.V."/>
        </authorList>
    </citation>
    <scope>NUCLEOTIDE SEQUENCE</scope>
    <source>
        <strain evidence="1">CALU 1027</strain>
    </source>
</reference>
<gene>
    <name evidence="1" type="ORF">PROH_00520</name>
</gene>
<protein>
    <submittedName>
        <fullName evidence="1">Uncharacterized protein</fullName>
    </submittedName>
</protein>
<accession>A0A0M2Q2Y5</accession>
<dbReference type="EMBL" id="AJTX02000002">
    <property type="protein sequence ID" value="KKJ00962.1"/>
    <property type="molecule type" value="Genomic_DNA"/>
</dbReference>
<evidence type="ECO:0000313" key="1">
    <source>
        <dbReference type="EMBL" id="KKJ00962.1"/>
    </source>
</evidence>
<organism evidence="1 2">
    <name type="scientific">Prochlorothrix hollandica PCC 9006 = CALU 1027</name>
    <dbReference type="NCBI Taxonomy" id="317619"/>
    <lineage>
        <taxon>Bacteria</taxon>
        <taxon>Bacillati</taxon>
        <taxon>Cyanobacteriota</taxon>
        <taxon>Cyanophyceae</taxon>
        <taxon>Prochlorotrichales</taxon>
        <taxon>Prochlorotrichaceae</taxon>
        <taxon>Prochlorothrix</taxon>
    </lineage>
</organism>
<name>A0A0M2Q2Y5_PROHO</name>
<dbReference type="OrthoDB" id="573792at2"/>
<sequence>MRTAPTTLEECLILLEGQDQERLDVAQSASCRQTVQEALADLAVNLQERQVVADRLNQANHLLELQVVNSDESY</sequence>
<evidence type="ECO:0000313" key="2">
    <source>
        <dbReference type="Proteomes" id="UP000034681"/>
    </source>
</evidence>
<dbReference type="AlphaFoldDB" id="A0A0M2Q2Y5"/>
<comment type="caution">
    <text evidence="1">The sequence shown here is derived from an EMBL/GenBank/DDBJ whole genome shotgun (WGS) entry which is preliminary data.</text>
</comment>
<dbReference type="RefSeq" id="WP_017713490.1">
    <property type="nucleotide sequence ID" value="NZ_KB235941.1"/>
</dbReference>
<dbReference type="Proteomes" id="UP000034681">
    <property type="component" value="Unassembled WGS sequence"/>
</dbReference>
<proteinExistence type="predicted"/>
<keyword evidence="2" id="KW-1185">Reference proteome</keyword>